<dbReference type="GeneID" id="107809895"/>
<accession>A0A1S4BMG1</accession>
<proteinExistence type="predicted"/>
<name>A0A1S4BMG1_TOBAC</name>
<dbReference type="PaxDb" id="4097-A0A1S4BMG1"/>
<dbReference type="AlphaFoldDB" id="A0A1S4BMG1"/>
<dbReference type="KEGG" id="nta:107809895"/>
<evidence type="ECO:0008006" key="3">
    <source>
        <dbReference type="Google" id="ProtNLM"/>
    </source>
</evidence>
<reference evidence="1" key="1">
    <citation type="journal article" date="2014" name="Nat. Commun.">
        <title>The tobacco genome sequence and its comparison with those of tomato and potato.</title>
        <authorList>
            <person name="Sierro N."/>
            <person name="Battey J.N."/>
            <person name="Ouadi S."/>
            <person name="Bakaher N."/>
            <person name="Bovet L."/>
            <person name="Willig A."/>
            <person name="Goepfert S."/>
            <person name="Peitsch M.C."/>
            <person name="Ivanov N.V."/>
        </authorList>
    </citation>
    <scope>NUCLEOTIDE SEQUENCE [LARGE SCALE GENOMIC DNA]</scope>
</reference>
<evidence type="ECO:0000313" key="2">
    <source>
        <dbReference type="RefSeq" id="XP_016490078.1"/>
    </source>
</evidence>
<dbReference type="Proteomes" id="UP000790787">
    <property type="component" value="Chromosome 11"/>
</dbReference>
<evidence type="ECO:0000313" key="1">
    <source>
        <dbReference type="Proteomes" id="UP000790787"/>
    </source>
</evidence>
<reference evidence="2" key="2">
    <citation type="submission" date="2025-08" db="UniProtKB">
        <authorList>
            <consortium name="RefSeq"/>
        </authorList>
    </citation>
    <scope>IDENTIFICATION</scope>
</reference>
<organism evidence="1 2">
    <name type="scientific">Nicotiana tabacum</name>
    <name type="common">Common tobacco</name>
    <dbReference type="NCBI Taxonomy" id="4097"/>
    <lineage>
        <taxon>Eukaryota</taxon>
        <taxon>Viridiplantae</taxon>
        <taxon>Streptophyta</taxon>
        <taxon>Embryophyta</taxon>
        <taxon>Tracheophyta</taxon>
        <taxon>Spermatophyta</taxon>
        <taxon>Magnoliopsida</taxon>
        <taxon>eudicotyledons</taxon>
        <taxon>Gunneridae</taxon>
        <taxon>Pentapetalae</taxon>
        <taxon>asterids</taxon>
        <taxon>lamiids</taxon>
        <taxon>Solanales</taxon>
        <taxon>Solanaceae</taxon>
        <taxon>Nicotianoideae</taxon>
        <taxon>Nicotianeae</taxon>
        <taxon>Nicotiana</taxon>
    </lineage>
</organism>
<keyword evidence="1" id="KW-1185">Reference proteome</keyword>
<sequence>MDGTNGIITEEKTESSKLATVKNASNVHVEGQGFEGNLEDGMEEGYRGTTGFEQAVRGFAGNAIHFTQAASTSAVNAIGDDTLATGIKAVIEDFRQPQKLVDEQTTAPVQAAHLRVGNTSGVTLQSAGILHSHAGVWKPIVPSTPSIDRTSSDPRLSVTGLDPRVLESWNMVTSRKSPTKQVDSQKQQKIDAGRNASSSVSKAMNADNAMLSSHRVEDAGDASAFKKPQANFPCDIPVSRALDTIYKAVGGKILAGLPKGSDFETEHTELPEATVVGGDLTDVSGQVEDGKKIEGVGVEKKKEAGDNNKLKDICTKLDVNNSTTFLSNATAPNATPSVAAVDHEQNLTPIVVQVNATTGVGLDITGFESEATPRTSHSKTPPSVQQKQKPEVSATPVSGSKDMVLVNDPKVVEVTGAFTVEEDVEINSTTLKDFHSTQQIVPVSSSSKGHKPSNNLMKNMSFRRNVSTGNLDDVVKDVREPIFSPSK</sequence>
<gene>
    <name evidence="2" type="primary">LOC107809895</name>
</gene>
<protein>
    <recommendedName>
        <fullName evidence="3">Low-temperature-induced 65 kDa protein-like</fullName>
    </recommendedName>
</protein>
<dbReference type="RefSeq" id="XP_016490078.1">
    <property type="nucleotide sequence ID" value="XM_016634592.1"/>
</dbReference>